<dbReference type="Gene3D" id="1.10.287.770">
    <property type="entry name" value="YojJ-like"/>
    <property type="match status" value="1"/>
</dbReference>
<name>A0A1I8PU93_STOCA</name>
<dbReference type="InterPro" id="IPR001873">
    <property type="entry name" value="ENaC"/>
</dbReference>
<evidence type="ECO:0008006" key="16">
    <source>
        <dbReference type="Google" id="ProtNLM"/>
    </source>
</evidence>
<keyword evidence="6 13" id="KW-1133">Transmembrane helix</keyword>
<evidence type="ECO:0000256" key="9">
    <source>
        <dbReference type="ARBA" id="ARBA00023136"/>
    </source>
</evidence>
<dbReference type="VEuPathDB" id="VectorBase:SCAU011158"/>
<evidence type="ECO:0000256" key="12">
    <source>
        <dbReference type="RuleBase" id="RU000679"/>
    </source>
</evidence>
<keyword evidence="10 12" id="KW-0739">Sodium transport</keyword>
<keyword evidence="7" id="KW-0915">Sodium</keyword>
<evidence type="ECO:0000256" key="13">
    <source>
        <dbReference type="SAM" id="Phobius"/>
    </source>
</evidence>
<evidence type="ECO:0000256" key="4">
    <source>
        <dbReference type="ARBA" id="ARBA00022461"/>
    </source>
</evidence>
<evidence type="ECO:0000256" key="5">
    <source>
        <dbReference type="ARBA" id="ARBA00022692"/>
    </source>
</evidence>
<dbReference type="Proteomes" id="UP000095300">
    <property type="component" value="Unassembled WGS sequence"/>
</dbReference>
<proteinExistence type="inferred from homology"/>
<feature type="transmembrane region" description="Helical" evidence="13">
    <location>
        <begin position="407"/>
        <end position="431"/>
    </location>
</feature>
<dbReference type="PANTHER" id="PTHR11690">
    <property type="entry name" value="AMILORIDE-SENSITIVE SODIUM CHANNEL-RELATED"/>
    <property type="match status" value="1"/>
</dbReference>
<comment type="similarity">
    <text evidence="2 12">Belongs to the amiloride-sensitive sodium channel (TC 1.A.6) family.</text>
</comment>
<dbReference type="Pfam" id="PF00858">
    <property type="entry name" value="ASC"/>
    <property type="match status" value="1"/>
</dbReference>
<evidence type="ECO:0000256" key="6">
    <source>
        <dbReference type="ARBA" id="ARBA00022989"/>
    </source>
</evidence>
<keyword evidence="3 12" id="KW-0813">Transport</keyword>
<evidence type="ECO:0000256" key="8">
    <source>
        <dbReference type="ARBA" id="ARBA00023065"/>
    </source>
</evidence>
<evidence type="ECO:0000256" key="11">
    <source>
        <dbReference type="ARBA" id="ARBA00023303"/>
    </source>
</evidence>
<dbReference type="Gene3D" id="2.60.470.10">
    <property type="entry name" value="Acid-sensing ion channels like domains"/>
    <property type="match status" value="1"/>
</dbReference>
<evidence type="ECO:0000313" key="14">
    <source>
        <dbReference type="EnsemblMetazoa" id="SCAU011158-PA"/>
    </source>
</evidence>
<evidence type="ECO:0000256" key="1">
    <source>
        <dbReference type="ARBA" id="ARBA00004141"/>
    </source>
</evidence>
<keyword evidence="15" id="KW-1185">Reference proteome</keyword>
<dbReference type="KEGG" id="scac:106083435"/>
<evidence type="ECO:0000256" key="2">
    <source>
        <dbReference type="ARBA" id="ARBA00007193"/>
    </source>
</evidence>
<evidence type="ECO:0000256" key="7">
    <source>
        <dbReference type="ARBA" id="ARBA00023053"/>
    </source>
</evidence>
<sequence length="444" mass="51438">MNKTDLKYGRLLSNFLEYLKNHEKFSQNFTEQQLQQTLALMHICRLEIESVHDIPPLNYTKIMGEMDYTKILDEMQPSFEKYFFICKWFGNRSKCEELFTKVYTDGGMCYTFNSLNITDIYTEDVVQHQNSLKRTLSPLFFQQNKSTNWSLEQGYDENSDLLTFPARVLSSGSTVGLQIYLQSFMQELDYTCNGAVQGFRILLHSPDDVPSVSKHFVRIAMDKEILIAVKPKMITTAQDIAAYDPQKRRCYMNKDRQLKFFKIYTQNNCQRECLTNFTYKECGCVRFSMPRTADMTICGADKIHCYRQAKEKLLLQQFSQGLKNKDLASLPLEAAGCQCMPACTSLDYETELSEGHFDIVNTLEAFGSLEDYKKAYPGGRMSLVMIYFKENEFITSRRSELYGLTELLANFGGVFGLFMGISILSVVEMFYHCTLRLWSNMNRV</sequence>
<comment type="subcellular location">
    <subcellularLocation>
        <location evidence="1">Membrane</location>
        <topology evidence="1">Multi-pass membrane protein</topology>
    </subcellularLocation>
</comment>
<dbReference type="OrthoDB" id="6021021at2759"/>
<keyword evidence="9 13" id="KW-0472">Membrane</keyword>
<dbReference type="GO" id="GO:0015280">
    <property type="term" value="F:ligand-gated sodium channel activity"/>
    <property type="evidence" value="ECO:0007669"/>
    <property type="project" value="TreeGrafter"/>
</dbReference>
<keyword evidence="4 12" id="KW-0894">Sodium channel</keyword>
<keyword evidence="11 12" id="KW-0407">Ion channel</keyword>
<gene>
    <name evidence="14" type="primary">106083435</name>
</gene>
<dbReference type="GO" id="GO:0005886">
    <property type="term" value="C:plasma membrane"/>
    <property type="evidence" value="ECO:0007669"/>
    <property type="project" value="TreeGrafter"/>
</dbReference>
<dbReference type="STRING" id="35570.A0A1I8PU93"/>
<dbReference type="EnsemblMetazoa" id="SCAU011158-RA">
    <property type="protein sequence ID" value="SCAU011158-PA"/>
    <property type="gene ID" value="SCAU011158"/>
</dbReference>
<keyword evidence="5 12" id="KW-0812">Transmembrane</keyword>
<dbReference type="AlphaFoldDB" id="A0A1I8PU93"/>
<evidence type="ECO:0000256" key="10">
    <source>
        <dbReference type="ARBA" id="ARBA00023201"/>
    </source>
</evidence>
<keyword evidence="8 12" id="KW-0406">Ion transport</keyword>
<evidence type="ECO:0000313" key="15">
    <source>
        <dbReference type="Proteomes" id="UP000095300"/>
    </source>
</evidence>
<organism evidence="14 15">
    <name type="scientific">Stomoxys calcitrans</name>
    <name type="common">Stable fly</name>
    <name type="synonym">Conops calcitrans</name>
    <dbReference type="NCBI Taxonomy" id="35570"/>
    <lineage>
        <taxon>Eukaryota</taxon>
        <taxon>Metazoa</taxon>
        <taxon>Ecdysozoa</taxon>
        <taxon>Arthropoda</taxon>
        <taxon>Hexapoda</taxon>
        <taxon>Insecta</taxon>
        <taxon>Pterygota</taxon>
        <taxon>Neoptera</taxon>
        <taxon>Endopterygota</taxon>
        <taxon>Diptera</taxon>
        <taxon>Brachycera</taxon>
        <taxon>Muscomorpha</taxon>
        <taxon>Muscoidea</taxon>
        <taxon>Muscidae</taxon>
        <taxon>Stomoxys</taxon>
    </lineage>
</organism>
<accession>A0A1I8PU93</accession>
<protein>
    <recommendedName>
        <fullName evidence="16">Pickpocket</fullName>
    </recommendedName>
</protein>
<dbReference type="PANTHER" id="PTHR11690:SF288">
    <property type="entry name" value="AMILORIDE-SENSITIVE NA+ CHANNEL-RELATED"/>
    <property type="match status" value="1"/>
</dbReference>
<reference evidence="14" key="1">
    <citation type="submission" date="2020-05" db="UniProtKB">
        <authorList>
            <consortium name="EnsemblMetazoa"/>
        </authorList>
    </citation>
    <scope>IDENTIFICATION</scope>
    <source>
        <strain evidence="14">USDA</strain>
    </source>
</reference>
<evidence type="ECO:0000256" key="3">
    <source>
        <dbReference type="ARBA" id="ARBA00022448"/>
    </source>
</evidence>